<evidence type="ECO:0000313" key="2">
    <source>
        <dbReference type="EMBL" id="CAE0813108.1"/>
    </source>
</evidence>
<organism evidence="2">
    <name type="scientific">Eutreptiella gymnastica</name>
    <dbReference type="NCBI Taxonomy" id="73025"/>
    <lineage>
        <taxon>Eukaryota</taxon>
        <taxon>Discoba</taxon>
        <taxon>Euglenozoa</taxon>
        <taxon>Euglenida</taxon>
        <taxon>Spirocuta</taxon>
        <taxon>Euglenophyceae</taxon>
        <taxon>Eutreptiales</taxon>
        <taxon>Eutreptiaceae</taxon>
        <taxon>Eutreptiella</taxon>
    </lineage>
</organism>
<dbReference type="PANTHER" id="PTHR36771">
    <property type="entry name" value="POTASSIUM TRANSPORTER"/>
    <property type="match status" value="1"/>
</dbReference>
<sequence length="194" mass="20609">MDLHSASVAGLQAPASNVLTWAGAAIGALVLVCVAVAPQTAERSAVLYQPVSVGVRAPETALMAARGRGKNRGRVAVEEPKKETGNFVSNFVNAIDFAAPRSKEDAELLYEAKYGKRETGKMSREQYGALRRKVGGTYSDYFKEWVDVKGKYTDRGYVGDDSGVSDTASYGAFLLGLTVLGVLGTLVLVVQKTG</sequence>
<dbReference type="AlphaFoldDB" id="A0A7S4D1F5"/>
<reference evidence="2" key="1">
    <citation type="submission" date="2021-01" db="EMBL/GenBank/DDBJ databases">
        <authorList>
            <person name="Corre E."/>
            <person name="Pelletier E."/>
            <person name="Niang G."/>
            <person name="Scheremetjew M."/>
            <person name="Finn R."/>
            <person name="Kale V."/>
            <person name="Holt S."/>
            <person name="Cochrane G."/>
            <person name="Meng A."/>
            <person name="Brown T."/>
            <person name="Cohen L."/>
        </authorList>
    </citation>
    <scope>NUCLEOTIDE SEQUENCE</scope>
    <source>
        <strain evidence="2">CCMP1594</strain>
    </source>
</reference>
<feature type="transmembrane region" description="Helical" evidence="1">
    <location>
        <begin position="18"/>
        <end position="37"/>
    </location>
</feature>
<gene>
    <name evidence="2" type="ORF">EGYM00163_LOCUS24259</name>
</gene>
<dbReference type="EMBL" id="HBJA01069078">
    <property type="protein sequence ID" value="CAE0813108.1"/>
    <property type="molecule type" value="Transcribed_RNA"/>
</dbReference>
<keyword evidence="1" id="KW-0812">Transmembrane</keyword>
<proteinExistence type="predicted"/>
<dbReference type="PANTHER" id="PTHR36771:SF2">
    <property type="entry name" value="POTASSIUM TRANSPORTER"/>
    <property type="match status" value="1"/>
</dbReference>
<accession>A0A7S4D1F5</accession>
<keyword evidence="1" id="KW-0472">Membrane</keyword>
<name>A0A7S4D1F5_9EUGL</name>
<evidence type="ECO:0000256" key="1">
    <source>
        <dbReference type="SAM" id="Phobius"/>
    </source>
</evidence>
<keyword evidence="1" id="KW-1133">Transmembrane helix</keyword>
<feature type="transmembrane region" description="Helical" evidence="1">
    <location>
        <begin position="170"/>
        <end position="190"/>
    </location>
</feature>
<protein>
    <submittedName>
        <fullName evidence="2">Uncharacterized protein</fullName>
    </submittedName>
</protein>